<dbReference type="EMBL" id="JABBWD010000038">
    <property type="protein sequence ID" value="KAG1774851.1"/>
    <property type="molecule type" value="Genomic_DNA"/>
</dbReference>
<keyword evidence="5" id="KW-0489">Methyltransferase</keyword>
<keyword evidence="3 5" id="KW-1133">Transmembrane helix</keyword>
<dbReference type="GO" id="GO:0005789">
    <property type="term" value="C:endoplasmic reticulum membrane"/>
    <property type="evidence" value="ECO:0007669"/>
    <property type="project" value="UniProtKB-SubCell"/>
</dbReference>
<comment type="subcellular location">
    <subcellularLocation>
        <location evidence="5">Endoplasmic reticulum membrane</location>
        <topology evidence="5">Multi-pass membrane protein</topology>
    </subcellularLocation>
    <subcellularLocation>
        <location evidence="1">Membrane</location>
        <topology evidence="1">Multi-pass membrane protein</topology>
    </subcellularLocation>
</comment>
<name>A0A9P6ZS76_9AGAM</name>
<organism evidence="6 7">
    <name type="scientific">Suillus placidus</name>
    <dbReference type="NCBI Taxonomy" id="48579"/>
    <lineage>
        <taxon>Eukaryota</taxon>
        <taxon>Fungi</taxon>
        <taxon>Dikarya</taxon>
        <taxon>Basidiomycota</taxon>
        <taxon>Agaricomycotina</taxon>
        <taxon>Agaricomycetes</taxon>
        <taxon>Agaricomycetidae</taxon>
        <taxon>Boletales</taxon>
        <taxon>Suillineae</taxon>
        <taxon>Suillaceae</taxon>
        <taxon>Suillus</taxon>
    </lineage>
</organism>
<evidence type="ECO:0000313" key="6">
    <source>
        <dbReference type="EMBL" id="KAG1774851.1"/>
    </source>
</evidence>
<evidence type="ECO:0000256" key="4">
    <source>
        <dbReference type="ARBA" id="ARBA00023136"/>
    </source>
</evidence>
<comment type="caution">
    <text evidence="5">Lacks conserved residue(s) required for the propagation of feature annotation.</text>
</comment>
<evidence type="ECO:0000256" key="2">
    <source>
        <dbReference type="ARBA" id="ARBA00022692"/>
    </source>
</evidence>
<keyword evidence="4 5" id="KW-0472">Membrane</keyword>
<keyword evidence="5" id="KW-0949">S-adenosyl-L-methionine</keyword>
<comment type="caution">
    <text evidence="6">The sequence shown here is derived from an EMBL/GenBank/DDBJ whole genome shotgun (WGS) entry which is preliminary data.</text>
</comment>
<gene>
    <name evidence="6" type="ORF">EV702DRAFT_1199947</name>
</gene>
<feature type="transmembrane region" description="Helical" evidence="5">
    <location>
        <begin position="64"/>
        <end position="86"/>
    </location>
</feature>
<keyword evidence="5" id="KW-0808">Transferase</keyword>
<comment type="similarity">
    <text evidence="5">Belongs to the class VI-like SAM-binding methyltransferase superfamily. Isoprenylcysteine carboxyl methyltransferase family.</text>
</comment>
<sequence length="229" mass="25387">MYYIAGLTLPVPPQAVEGLAVFTTLRFFQYAISRTRAIAPIANAESGAIRTTPTTFIGKAVTPIHALASFISPVAYILCVTGNLFTQPVWMQRMSLPNDYFQHETKVALRIAACASTFVLLRFIGRAFTHLGNQWHAIGRREKPRLVQTGPYAVVRHPLYMNMLIQQALFVVMFWSYAPLVGLGIVAGAFAVKIPIEASEALIMEGPAVAAEYRAYMQKVPARVIPFLW</sequence>
<comment type="catalytic activity">
    <reaction evidence="5">
        <text>[protein]-C-terminal S-[(2E,6E)-farnesyl]-L-cysteine + S-adenosyl-L-methionine = [protein]-C-terminal S-[(2E,6E)-farnesyl]-L-cysteine methyl ester + S-adenosyl-L-homocysteine</text>
        <dbReference type="Rhea" id="RHEA:21672"/>
        <dbReference type="Rhea" id="RHEA-COMP:12125"/>
        <dbReference type="Rhea" id="RHEA-COMP:12126"/>
        <dbReference type="ChEBI" id="CHEBI:57856"/>
        <dbReference type="ChEBI" id="CHEBI:59789"/>
        <dbReference type="ChEBI" id="CHEBI:90510"/>
        <dbReference type="ChEBI" id="CHEBI:90511"/>
        <dbReference type="EC" id="2.1.1.100"/>
    </reaction>
</comment>
<evidence type="ECO:0000313" key="7">
    <source>
        <dbReference type="Proteomes" id="UP000714275"/>
    </source>
</evidence>
<proteinExistence type="inferred from homology"/>
<dbReference type="EC" id="2.1.1.100" evidence="5"/>
<keyword evidence="5" id="KW-0256">Endoplasmic reticulum</keyword>
<dbReference type="Proteomes" id="UP000714275">
    <property type="component" value="Unassembled WGS sequence"/>
</dbReference>
<keyword evidence="7" id="KW-1185">Reference proteome</keyword>
<feature type="transmembrane region" description="Helical" evidence="5">
    <location>
        <begin position="168"/>
        <end position="192"/>
    </location>
</feature>
<evidence type="ECO:0000256" key="5">
    <source>
        <dbReference type="RuleBase" id="RU362022"/>
    </source>
</evidence>
<dbReference type="Gene3D" id="1.20.120.1630">
    <property type="match status" value="1"/>
</dbReference>
<dbReference type="AlphaFoldDB" id="A0A9P6ZS76"/>
<keyword evidence="2 5" id="KW-0812">Transmembrane</keyword>
<reference evidence="6" key="1">
    <citation type="journal article" date="2020" name="New Phytol.">
        <title>Comparative genomics reveals dynamic genome evolution in host specialist ectomycorrhizal fungi.</title>
        <authorList>
            <person name="Lofgren L.A."/>
            <person name="Nguyen N.H."/>
            <person name="Vilgalys R."/>
            <person name="Ruytinx J."/>
            <person name="Liao H.L."/>
            <person name="Branco S."/>
            <person name="Kuo A."/>
            <person name="LaButti K."/>
            <person name="Lipzen A."/>
            <person name="Andreopoulos W."/>
            <person name="Pangilinan J."/>
            <person name="Riley R."/>
            <person name="Hundley H."/>
            <person name="Na H."/>
            <person name="Barry K."/>
            <person name="Grigoriev I.V."/>
            <person name="Stajich J.E."/>
            <person name="Kennedy P.G."/>
        </authorList>
    </citation>
    <scope>NUCLEOTIDE SEQUENCE</scope>
    <source>
        <strain evidence="6">DOB743</strain>
    </source>
</reference>
<dbReference type="Pfam" id="PF04140">
    <property type="entry name" value="ICMT"/>
    <property type="match status" value="1"/>
</dbReference>
<dbReference type="GO" id="GO:0004671">
    <property type="term" value="F:protein C-terminal S-isoprenylcysteine carboxyl O-methyltransferase activity"/>
    <property type="evidence" value="ECO:0007669"/>
    <property type="project" value="UniProtKB-EC"/>
</dbReference>
<feature type="transmembrane region" description="Helical" evidence="5">
    <location>
        <begin position="107"/>
        <end position="125"/>
    </location>
</feature>
<dbReference type="GO" id="GO:0032259">
    <property type="term" value="P:methylation"/>
    <property type="evidence" value="ECO:0007669"/>
    <property type="project" value="UniProtKB-KW"/>
</dbReference>
<dbReference type="OrthoDB" id="422086at2759"/>
<dbReference type="InterPro" id="IPR007269">
    <property type="entry name" value="ICMT_MeTrfase"/>
</dbReference>
<evidence type="ECO:0000256" key="1">
    <source>
        <dbReference type="ARBA" id="ARBA00004141"/>
    </source>
</evidence>
<evidence type="ECO:0000256" key="3">
    <source>
        <dbReference type="ARBA" id="ARBA00022989"/>
    </source>
</evidence>
<accession>A0A9P6ZS76</accession>
<protein>
    <recommendedName>
        <fullName evidence="5">Protein-S-isoprenylcysteine O-methyltransferase</fullName>
        <ecNumber evidence="5">2.1.1.100</ecNumber>
    </recommendedName>
</protein>